<dbReference type="Gene3D" id="1.25.40.420">
    <property type="match status" value="1"/>
</dbReference>
<dbReference type="SUPFAM" id="SSF54695">
    <property type="entry name" value="POZ domain"/>
    <property type="match status" value="1"/>
</dbReference>
<dbReference type="InterPro" id="IPR006571">
    <property type="entry name" value="TLDc_dom"/>
</dbReference>
<dbReference type="Gene3D" id="3.30.710.10">
    <property type="entry name" value="Potassium Channel Kv1.1, Chain A"/>
    <property type="match status" value="1"/>
</dbReference>
<dbReference type="EMBL" id="BEXD01004076">
    <property type="protein sequence ID" value="GBC06463.1"/>
    <property type="molecule type" value="Genomic_DNA"/>
</dbReference>
<protein>
    <recommendedName>
        <fullName evidence="5">BTB domain-containing protein</fullName>
    </recommendedName>
</protein>
<evidence type="ECO:0000313" key="4">
    <source>
        <dbReference type="Proteomes" id="UP000247702"/>
    </source>
</evidence>
<keyword evidence="4" id="KW-1185">Reference proteome</keyword>
<evidence type="ECO:0008006" key="5">
    <source>
        <dbReference type="Google" id="ProtNLM"/>
    </source>
</evidence>
<dbReference type="SMART" id="SM00584">
    <property type="entry name" value="TLDc"/>
    <property type="match status" value="1"/>
</dbReference>
<sequence>MAENFLLELSQDIGQLFSTKDNYDVIIQAGEGQNMKEFFAHSLILSARSTYFKTALSEEQTKKENGIIIFKEPNISPEIIELILKYLYTGIINFDRQNVTQILKLLSAAKNLSLQKLYDYIETYSIDNQVLRNDPVEFIQFMYQYEIKDCLKNVRNDNSAGIIVGLIFAIMFGGFIDHCLDIICENPKKFFESPLSISLEQEFIIHLLEKDEFDAEEIEIWEFILKWSLARMSTQRNVNDLSQWTSSNFEELEKILHDLIPHIRWFQISSKDFWRKVSPFEQIFPKQLYKDIIGYYCDPDTLPINEILPLRRPKCLSLSNSVLINRNHLLMIASWIGKSYYSDKDNPYTVNLLYRASRDGFEATRFHELCDNKGPTIMISKLKENDQLIGGYNPLSWQPYSDYKNDIGTWQHTPDSFLFSFTKNEEINSVIARVTNNSDNNYAVSYSSECGPAFGFGWDLIIRHNRLNYCGGSSYPGMDSMNSNLEDYEIFQIIKKQDV</sequence>
<evidence type="ECO:0000259" key="2">
    <source>
        <dbReference type="PROSITE" id="PS51886"/>
    </source>
</evidence>
<dbReference type="InterPro" id="IPR051481">
    <property type="entry name" value="BTB-POZ/Galectin-3-binding"/>
</dbReference>
<dbReference type="InterPro" id="IPR011333">
    <property type="entry name" value="SKP1/BTB/POZ_sf"/>
</dbReference>
<gene>
    <name evidence="3" type="ORF">RclHR1_06850011</name>
</gene>
<dbReference type="InterPro" id="IPR000210">
    <property type="entry name" value="BTB/POZ_dom"/>
</dbReference>
<dbReference type="CDD" id="cd18186">
    <property type="entry name" value="BTB_POZ_ZBTB_KLHL-like"/>
    <property type="match status" value="1"/>
</dbReference>
<dbReference type="Pfam" id="PF07534">
    <property type="entry name" value="TLD"/>
    <property type="match status" value="1"/>
</dbReference>
<dbReference type="SMART" id="SM00225">
    <property type="entry name" value="BTB"/>
    <property type="match status" value="1"/>
</dbReference>
<dbReference type="PROSITE" id="PS50097">
    <property type="entry name" value="BTB"/>
    <property type="match status" value="1"/>
</dbReference>
<dbReference type="Proteomes" id="UP000247702">
    <property type="component" value="Unassembled WGS sequence"/>
</dbReference>
<dbReference type="AlphaFoldDB" id="A0A2Z6S021"/>
<reference evidence="3 4" key="1">
    <citation type="submission" date="2017-11" db="EMBL/GenBank/DDBJ databases">
        <title>The genome of Rhizophagus clarus HR1 reveals common genetic basis of auxotrophy among arbuscular mycorrhizal fungi.</title>
        <authorList>
            <person name="Kobayashi Y."/>
        </authorList>
    </citation>
    <scope>NUCLEOTIDE SEQUENCE [LARGE SCALE GENOMIC DNA]</scope>
    <source>
        <strain evidence="3 4">HR1</strain>
    </source>
</reference>
<name>A0A2Z6S021_9GLOM</name>
<evidence type="ECO:0000313" key="3">
    <source>
        <dbReference type="EMBL" id="GBC06463.1"/>
    </source>
</evidence>
<evidence type="ECO:0000259" key="1">
    <source>
        <dbReference type="PROSITE" id="PS50097"/>
    </source>
</evidence>
<organism evidence="3 4">
    <name type="scientific">Rhizophagus clarus</name>
    <dbReference type="NCBI Taxonomy" id="94130"/>
    <lineage>
        <taxon>Eukaryota</taxon>
        <taxon>Fungi</taxon>
        <taxon>Fungi incertae sedis</taxon>
        <taxon>Mucoromycota</taxon>
        <taxon>Glomeromycotina</taxon>
        <taxon>Glomeromycetes</taxon>
        <taxon>Glomerales</taxon>
        <taxon>Glomeraceae</taxon>
        <taxon>Rhizophagus</taxon>
    </lineage>
</organism>
<dbReference type="Pfam" id="PF00651">
    <property type="entry name" value="BTB"/>
    <property type="match status" value="1"/>
</dbReference>
<dbReference type="PANTHER" id="PTHR24410:SF23">
    <property type="entry name" value="BTB DOMAIN-CONTAINING PROTEIN-RELATED"/>
    <property type="match status" value="1"/>
</dbReference>
<dbReference type="PANTHER" id="PTHR24410">
    <property type="entry name" value="HL07962P-RELATED"/>
    <property type="match status" value="1"/>
</dbReference>
<feature type="domain" description="BTB" evidence="1">
    <location>
        <begin position="23"/>
        <end position="96"/>
    </location>
</feature>
<accession>A0A2Z6S021</accession>
<proteinExistence type="predicted"/>
<feature type="domain" description="TLDc" evidence="2">
    <location>
        <begin position="322"/>
        <end position="494"/>
    </location>
</feature>
<comment type="caution">
    <text evidence="3">The sequence shown here is derived from an EMBL/GenBank/DDBJ whole genome shotgun (WGS) entry which is preliminary data.</text>
</comment>
<dbReference type="PROSITE" id="PS51886">
    <property type="entry name" value="TLDC"/>
    <property type="match status" value="1"/>
</dbReference>